<dbReference type="EMBL" id="FOOY01000011">
    <property type="protein sequence ID" value="SFG48193.1"/>
    <property type="molecule type" value="Genomic_DNA"/>
</dbReference>
<evidence type="ECO:0000313" key="2">
    <source>
        <dbReference type="EMBL" id="SFG48193.1"/>
    </source>
</evidence>
<keyword evidence="1" id="KW-1133">Transmembrane helix</keyword>
<keyword evidence="1" id="KW-0472">Membrane</keyword>
<dbReference type="Proteomes" id="UP000198752">
    <property type="component" value="Unassembled WGS sequence"/>
</dbReference>
<dbReference type="OrthoDB" id="2365698at2"/>
<name>A0A1I2S793_9BACL</name>
<sequence length="66" mass="7728">MTFFEKLFNWLFFIGIILLFGRLLTLIFRLMDVPFTSFFRDYSVISLIILVVGAIGSEMIKGMKKK</sequence>
<organism evidence="2 3">
    <name type="scientific">Sporolactobacillus nakayamae</name>
    <dbReference type="NCBI Taxonomy" id="269670"/>
    <lineage>
        <taxon>Bacteria</taxon>
        <taxon>Bacillati</taxon>
        <taxon>Bacillota</taxon>
        <taxon>Bacilli</taxon>
        <taxon>Bacillales</taxon>
        <taxon>Sporolactobacillaceae</taxon>
        <taxon>Sporolactobacillus</taxon>
    </lineage>
</organism>
<keyword evidence="3" id="KW-1185">Reference proteome</keyword>
<feature type="transmembrane region" description="Helical" evidence="1">
    <location>
        <begin position="42"/>
        <end position="60"/>
    </location>
</feature>
<evidence type="ECO:0000313" key="3">
    <source>
        <dbReference type="Proteomes" id="UP000198752"/>
    </source>
</evidence>
<keyword evidence="1" id="KW-0812">Transmembrane</keyword>
<proteinExistence type="predicted"/>
<gene>
    <name evidence="2" type="ORF">SAMN02982927_01846</name>
</gene>
<accession>A0A1I2S793</accession>
<evidence type="ECO:0000256" key="1">
    <source>
        <dbReference type="SAM" id="Phobius"/>
    </source>
</evidence>
<protein>
    <submittedName>
        <fullName evidence="2">Uncharacterized protein</fullName>
    </submittedName>
</protein>
<dbReference type="AlphaFoldDB" id="A0A1I2S793"/>
<feature type="transmembrane region" description="Helical" evidence="1">
    <location>
        <begin position="7"/>
        <end position="30"/>
    </location>
</feature>
<reference evidence="3" key="1">
    <citation type="submission" date="2016-10" db="EMBL/GenBank/DDBJ databases">
        <authorList>
            <person name="Varghese N."/>
            <person name="Submissions S."/>
        </authorList>
    </citation>
    <scope>NUCLEOTIDE SEQUENCE [LARGE SCALE GENOMIC DNA]</scope>
    <source>
        <strain evidence="3">ATCC 700379</strain>
    </source>
</reference>
<dbReference type="RefSeq" id="WP_093672356.1">
    <property type="nucleotide sequence ID" value="NZ_FOOY01000011.1"/>
</dbReference>